<proteinExistence type="predicted"/>
<reference evidence="2" key="1">
    <citation type="submission" date="2013-02" db="EMBL/GenBank/DDBJ databases">
        <authorList>
            <person name="Hughes D."/>
        </authorList>
    </citation>
    <scope>NUCLEOTIDE SEQUENCE</scope>
    <source>
        <strain>Durham</strain>
        <strain evidence="2">NC isolate 2 -- Noor lab</strain>
    </source>
</reference>
<evidence type="ECO:0008006" key="3">
    <source>
        <dbReference type="Google" id="ProtNLM"/>
    </source>
</evidence>
<dbReference type="Proteomes" id="UP000015102">
    <property type="component" value="Unassembled WGS sequence"/>
</dbReference>
<dbReference type="EnsemblMetazoa" id="MESCA003908-RA">
    <property type="protein sequence ID" value="MESCA003908-PA"/>
    <property type="gene ID" value="MESCA003908"/>
</dbReference>
<dbReference type="Pfam" id="PF15929">
    <property type="entry name" value="Myofilin"/>
    <property type="match status" value="1"/>
</dbReference>
<evidence type="ECO:0000313" key="2">
    <source>
        <dbReference type="Proteomes" id="UP000015102"/>
    </source>
</evidence>
<dbReference type="HOGENOM" id="CLU_059243_0_0_1"/>
<evidence type="ECO:0000313" key="1">
    <source>
        <dbReference type="EnsemblMetazoa" id="MESCA003908-PA"/>
    </source>
</evidence>
<dbReference type="EMBL" id="CAQQ02076940">
    <property type="status" value="NOT_ANNOTATED_CDS"/>
    <property type="molecule type" value="Genomic_DNA"/>
</dbReference>
<dbReference type="EMBL" id="CAQQ02076945">
    <property type="status" value="NOT_ANNOTATED_CDS"/>
    <property type="molecule type" value="Genomic_DNA"/>
</dbReference>
<dbReference type="EMBL" id="CAQQ02076944">
    <property type="status" value="NOT_ANNOTATED_CDS"/>
    <property type="molecule type" value="Genomic_DNA"/>
</dbReference>
<dbReference type="EMBL" id="CAQQ02076943">
    <property type="status" value="NOT_ANNOTATED_CDS"/>
    <property type="molecule type" value="Genomic_DNA"/>
</dbReference>
<dbReference type="AlphaFoldDB" id="T1GK89"/>
<dbReference type="STRING" id="36166.T1GK89"/>
<sequence length="256" mass="28985">MFKQHLEMIGRNETPSKKAKFWQSYIRSLKGSEDIRAHETPKARPYSSYLDAPSTYRSIFDEPSTTQERIQSSGYRYLPVHRDTYGYSPRAIYDHHYSRSSEYPSRYGLYLKDKPSAPNALVPLEYEPEDKLLQELSKGRAGRSVSPAATGLVPVYDRAGSLPPAFANSRALSLPPVTPAGRCLRVDPQRYYPYAYRGGSVPRDAPSKLNELSPIPERASVDRTVPTPVKPSTWAPRPNEIAFDEDGKLEDFWLVL</sequence>
<accession>T1GK89</accession>
<name>T1GK89_MEGSC</name>
<dbReference type="EMBL" id="CAQQ02076947">
    <property type="status" value="NOT_ANNOTATED_CDS"/>
    <property type="molecule type" value="Genomic_DNA"/>
</dbReference>
<dbReference type="EMBL" id="CAQQ02076946">
    <property type="status" value="NOT_ANNOTATED_CDS"/>
    <property type="molecule type" value="Genomic_DNA"/>
</dbReference>
<organism evidence="1 2">
    <name type="scientific">Megaselia scalaris</name>
    <name type="common">Humpbacked fly</name>
    <name type="synonym">Phora scalaris</name>
    <dbReference type="NCBI Taxonomy" id="36166"/>
    <lineage>
        <taxon>Eukaryota</taxon>
        <taxon>Metazoa</taxon>
        <taxon>Ecdysozoa</taxon>
        <taxon>Arthropoda</taxon>
        <taxon>Hexapoda</taxon>
        <taxon>Insecta</taxon>
        <taxon>Pterygota</taxon>
        <taxon>Neoptera</taxon>
        <taxon>Endopterygota</taxon>
        <taxon>Diptera</taxon>
        <taxon>Brachycera</taxon>
        <taxon>Muscomorpha</taxon>
        <taxon>Platypezoidea</taxon>
        <taxon>Phoridae</taxon>
        <taxon>Megaseliini</taxon>
        <taxon>Megaselia</taxon>
    </lineage>
</organism>
<dbReference type="InterPro" id="IPR031828">
    <property type="entry name" value="Myofilin"/>
</dbReference>
<protein>
    <recommendedName>
        <fullName evidence="3">Myofilin</fullName>
    </recommendedName>
</protein>
<dbReference type="EMBL" id="CAQQ02076941">
    <property type="status" value="NOT_ANNOTATED_CDS"/>
    <property type="molecule type" value="Genomic_DNA"/>
</dbReference>
<reference evidence="1" key="2">
    <citation type="submission" date="2015-06" db="UniProtKB">
        <authorList>
            <consortium name="EnsemblMetazoa"/>
        </authorList>
    </citation>
    <scope>IDENTIFICATION</scope>
</reference>
<dbReference type="EMBL" id="CAQQ02076942">
    <property type="status" value="NOT_ANNOTATED_CDS"/>
    <property type="molecule type" value="Genomic_DNA"/>
</dbReference>
<keyword evidence="2" id="KW-1185">Reference proteome</keyword>